<reference evidence="1 2" key="2">
    <citation type="submission" date="2020-03" db="EMBL/GenBank/DDBJ databases">
        <authorList>
            <person name="Ichikawa N."/>
            <person name="Kimura A."/>
            <person name="Kitahashi Y."/>
            <person name="Uohara A."/>
        </authorList>
    </citation>
    <scope>NUCLEOTIDE SEQUENCE [LARGE SCALE GENOMIC DNA]</scope>
    <source>
        <strain evidence="1 2">NBRC 108639</strain>
    </source>
</reference>
<accession>A0A6V8KBT8</accession>
<proteinExistence type="predicted"/>
<gene>
    <name evidence="1" type="ORF">Phou_054040</name>
</gene>
<sequence length="211" mass="23993">MSVTMDRTDFWRWYAFDDPHPRLAEKLAGYCDSGSLVMPQQTGWYLWLRFDVRAGWSELSLCRSRPDGTFDGLEVGERHRLGRRRPTRRYQPCLTWSDLRAVAERSTVFEVPRDDRSFKLFTGLEGWQAVLLLAPWVHHGAGESAALATHRRMVAEILTGRRLLATADAERIASLMLPAPTGNAHPRRGARTAASMAAFRRQLEIEDLAAQ</sequence>
<name>A0A6V8KBT8_9ACTN</name>
<reference evidence="1 2" key="1">
    <citation type="submission" date="2020-03" db="EMBL/GenBank/DDBJ databases">
        <title>Whole genome shotgun sequence of Phytohabitans houttuyneae NBRC 108639.</title>
        <authorList>
            <person name="Komaki H."/>
            <person name="Tamura T."/>
        </authorList>
    </citation>
    <scope>NUCLEOTIDE SEQUENCE [LARGE SCALE GENOMIC DNA]</scope>
    <source>
        <strain evidence="1 2">NBRC 108639</strain>
    </source>
</reference>
<protein>
    <submittedName>
        <fullName evidence="1">Uncharacterized protein</fullName>
    </submittedName>
</protein>
<organism evidence="1 2">
    <name type="scientific">Phytohabitans houttuyneae</name>
    <dbReference type="NCBI Taxonomy" id="1076126"/>
    <lineage>
        <taxon>Bacteria</taxon>
        <taxon>Bacillati</taxon>
        <taxon>Actinomycetota</taxon>
        <taxon>Actinomycetes</taxon>
        <taxon>Micromonosporales</taxon>
        <taxon>Micromonosporaceae</taxon>
    </lineage>
</organism>
<dbReference type="Proteomes" id="UP000482800">
    <property type="component" value="Unassembled WGS sequence"/>
</dbReference>
<keyword evidence="2" id="KW-1185">Reference proteome</keyword>
<dbReference type="EMBL" id="BLPF01000002">
    <property type="protein sequence ID" value="GFJ81224.1"/>
    <property type="molecule type" value="Genomic_DNA"/>
</dbReference>
<dbReference type="AlphaFoldDB" id="A0A6V8KBT8"/>
<evidence type="ECO:0000313" key="2">
    <source>
        <dbReference type="Proteomes" id="UP000482800"/>
    </source>
</evidence>
<evidence type="ECO:0000313" key="1">
    <source>
        <dbReference type="EMBL" id="GFJ81224.1"/>
    </source>
</evidence>
<comment type="caution">
    <text evidence="1">The sequence shown here is derived from an EMBL/GenBank/DDBJ whole genome shotgun (WGS) entry which is preliminary data.</text>
</comment>